<keyword evidence="1" id="KW-0472">Membrane</keyword>
<proteinExistence type="predicted"/>
<organism evidence="2 3">
    <name type="scientific">Porphyromonas macacae</name>
    <dbReference type="NCBI Taxonomy" id="28115"/>
    <lineage>
        <taxon>Bacteria</taxon>
        <taxon>Pseudomonadati</taxon>
        <taxon>Bacteroidota</taxon>
        <taxon>Bacteroidia</taxon>
        <taxon>Bacteroidales</taxon>
        <taxon>Porphyromonadaceae</taxon>
        <taxon>Porphyromonas</taxon>
    </lineage>
</organism>
<evidence type="ECO:0000313" key="2">
    <source>
        <dbReference type="EMBL" id="SUB78114.1"/>
    </source>
</evidence>
<gene>
    <name evidence="2" type="ORF">NCTC13100_01267</name>
</gene>
<keyword evidence="1" id="KW-1133">Transmembrane helix</keyword>
<accession>A0A379DJI9</accession>
<dbReference type="AlphaFoldDB" id="A0A379DJI9"/>
<protein>
    <submittedName>
        <fullName evidence="2">Uncharacterized protein</fullName>
    </submittedName>
</protein>
<reference evidence="2 3" key="1">
    <citation type="submission" date="2018-06" db="EMBL/GenBank/DDBJ databases">
        <authorList>
            <consortium name="Pathogen Informatics"/>
            <person name="Doyle S."/>
        </authorList>
    </citation>
    <scope>NUCLEOTIDE SEQUENCE [LARGE SCALE GENOMIC DNA]</scope>
    <source>
        <strain evidence="2 3">NCTC13100</strain>
    </source>
</reference>
<feature type="transmembrane region" description="Helical" evidence="1">
    <location>
        <begin position="41"/>
        <end position="62"/>
    </location>
</feature>
<evidence type="ECO:0000256" key="1">
    <source>
        <dbReference type="SAM" id="Phobius"/>
    </source>
</evidence>
<sequence>MSFWLFDSDCSLKMIVDLGENGVLTQPPENSYINDKMKTEVITLIGVILTFIIGLVNIIVTLKQSNKNTFINTITIARKEYLIALCKTVAEFCTMAITGNENKTELIGLSYQLKMFMNPAGCPDCWDGEALK</sequence>
<dbReference type="EMBL" id="UGTI01000001">
    <property type="protein sequence ID" value="SUB78114.1"/>
    <property type="molecule type" value="Genomic_DNA"/>
</dbReference>
<dbReference type="Proteomes" id="UP000254263">
    <property type="component" value="Unassembled WGS sequence"/>
</dbReference>
<evidence type="ECO:0000313" key="3">
    <source>
        <dbReference type="Proteomes" id="UP000254263"/>
    </source>
</evidence>
<name>A0A379DJI9_9PORP</name>
<keyword evidence="1" id="KW-0812">Transmembrane</keyword>